<evidence type="ECO:0000259" key="4">
    <source>
        <dbReference type="PROSITE" id="PS51035"/>
    </source>
</evidence>
<evidence type="ECO:0000313" key="6">
    <source>
        <dbReference type="Proteomes" id="UP000053558"/>
    </source>
</evidence>
<feature type="domain" description="Ubiquitin-like" evidence="3">
    <location>
        <begin position="39"/>
        <end position="87"/>
    </location>
</feature>
<dbReference type="SUPFAM" id="SSF63491">
    <property type="entry name" value="BAG domain"/>
    <property type="match status" value="1"/>
</dbReference>
<dbReference type="AlphaFoldDB" id="A0A5M3MV45"/>
<dbReference type="RefSeq" id="XP_007766816.1">
    <property type="nucleotide sequence ID" value="XM_007768626.1"/>
</dbReference>
<dbReference type="Pfam" id="PF02179">
    <property type="entry name" value="BAG"/>
    <property type="match status" value="1"/>
</dbReference>
<evidence type="ECO:0000256" key="1">
    <source>
        <dbReference type="ARBA" id="ARBA00023186"/>
    </source>
</evidence>
<sequence>MLAAFKRWTRSDSKDNMHIRVKWGHDTLHIPLPSQDTPLRQLRNDLAEYTHLPPDSFKLVHAGAVMKDDSAPISAYKIHENSLIALIGGNTTPSGPQRSSATPAAEQNPSTVIKAELDRVRASLGPSVHEFVRTISPDVQPAASAAQLPTVTSSAPAPIPASAAQPTTSSPPLERTPALTQEHTRLSELLLQSLLRLDAIRVTDDPEMRAERKSAVREVQKILDTLDSAWASVSR</sequence>
<keyword evidence="1" id="KW-0143">Chaperone</keyword>
<dbReference type="PANTHER" id="PTHR12329">
    <property type="entry name" value="BCL2-ASSOCIATED ATHANOGENE"/>
    <property type="match status" value="1"/>
</dbReference>
<dbReference type="InterPro" id="IPR000626">
    <property type="entry name" value="Ubiquitin-like_dom"/>
</dbReference>
<dbReference type="OMA" id="IYMGAYL"/>
<dbReference type="Proteomes" id="UP000053558">
    <property type="component" value="Unassembled WGS sequence"/>
</dbReference>
<keyword evidence="6" id="KW-1185">Reference proteome</keyword>
<comment type="caution">
    <text evidence="5">The sequence shown here is derived from an EMBL/GenBank/DDBJ whole genome shotgun (WGS) entry which is preliminary data.</text>
</comment>
<feature type="region of interest" description="Disordered" evidence="2">
    <location>
        <begin position="146"/>
        <end position="175"/>
    </location>
</feature>
<dbReference type="Gene3D" id="1.20.58.120">
    <property type="entry name" value="BAG domain"/>
    <property type="match status" value="1"/>
</dbReference>
<dbReference type="KEGG" id="cput:CONPUDRAFT_163941"/>
<feature type="domain" description="BAG" evidence="4">
    <location>
        <begin position="182"/>
        <end position="230"/>
    </location>
</feature>
<dbReference type="PROSITE" id="PS50053">
    <property type="entry name" value="UBIQUITIN_2"/>
    <property type="match status" value="1"/>
</dbReference>
<dbReference type="Gene3D" id="3.10.20.90">
    <property type="entry name" value="Phosphatidylinositol 3-kinase Catalytic Subunit, Chain A, domain 1"/>
    <property type="match status" value="1"/>
</dbReference>
<dbReference type="SUPFAM" id="SSF54236">
    <property type="entry name" value="Ubiquitin-like"/>
    <property type="match status" value="1"/>
</dbReference>
<proteinExistence type="predicted"/>
<dbReference type="InterPro" id="IPR039773">
    <property type="entry name" value="BAG_chaperone_regulator"/>
</dbReference>
<evidence type="ECO:0000259" key="3">
    <source>
        <dbReference type="PROSITE" id="PS50053"/>
    </source>
</evidence>
<dbReference type="EMBL" id="JH711576">
    <property type="protein sequence ID" value="EIW82877.1"/>
    <property type="molecule type" value="Genomic_DNA"/>
</dbReference>
<evidence type="ECO:0000313" key="5">
    <source>
        <dbReference type="EMBL" id="EIW82877.1"/>
    </source>
</evidence>
<dbReference type="GeneID" id="19205034"/>
<dbReference type="InterPro" id="IPR003103">
    <property type="entry name" value="BAG_domain"/>
</dbReference>
<gene>
    <name evidence="5" type="ORF">CONPUDRAFT_163941</name>
</gene>
<dbReference type="GO" id="GO:0005829">
    <property type="term" value="C:cytosol"/>
    <property type="evidence" value="ECO:0007669"/>
    <property type="project" value="TreeGrafter"/>
</dbReference>
<dbReference type="PROSITE" id="PS51035">
    <property type="entry name" value="BAG"/>
    <property type="match status" value="1"/>
</dbReference>
<protein>
    <submittedName>
        <fullName evidence="5">Uncharacterized protein</fullName>
    </submittedName>
</protein>
<dbReference type="GO" id="GO:0051087">
    <property type="term" value="F:protein-folding chaperone binding"/>
    <property type="evidence" value="ECO:0007669"/>
    <property type="project" value="InterPro"/>
</dbReference>
<dbReference type="PANTHER" id="PTHR12329:SF16">
    <property type="entry name" value="BAG FAMILY MOLECULAR CHAPERONE REGULATOR 1"/>
    <property type="match status" value="1"/>
</dbReference>
<feature type="compositionally biased region" description="Low complexity" evidence="2">
    <location>
        <begin position="149"/>
        <end position="172"/>
    </location>
</feature>
<reference evidence="6" key="1">
    <citation type="journal article" date="2012" name="Science">
        <title>The Paleozoic origin of enzymatic lignin decomposition reconstructed from 31 fungal genomes.</title>
        <authorList>
            <person name="Floudas D."/>
            <person name="Binder M."/>
            <person name="Riley R."/>
            <person name="Barry K."/>
            <person name="Blanchette R.A."/>
            <person name="Henrissat B."/>
            <person name="Martinez A.T."/>
            <person name="Otillar R."/>
            <person name="Spatafora J.W."/>
            <person name="Yadav J.S."/>
            <person name="Aerts A."/>
            <person name="Benoit I."/>
            <person name="Boyd A."/>
            <person name="Carlson A."/>
            <person name="Copeland A."/>
            <person name="Coutinho P.M."/>
            <person name="de Vries R.P."/>
            <person name="Ferreira P."/>
            <person name="Findley K."/>
            <person name="Foster B."/>
            <person name="Gaskell J."/>
            <person name="Glotzer D."/>
            <person name="Gorecki P."/>
            <person name="Heitman J."/>
            <person name="Hesse C."/>
            <person name="Hori C."/>
            <person name="Igarashi K."/>
            <person name="Jurgens J.A."/>
            <person name="Kallen N."/>
            <person name="Kersten P."/>
            <person name="Kohler A."/>
            <person name="Kuees U."/>
            <person name="Kumar T.K.A."/>
            <person name="Kuo A."/>
            <person name="LaButti K."/>
            <person name="Larrondo L.F."/>
            <person name="Lindquist E."/>
            <person name="Ling A."/>
            <person name="Lombard V."/>
            <person name="Lucas S."/>
            <person name="Lundell T."/>
            <person name="Martin R."/>
            <person name="McLaughlin D.J."/>
            <person name="Morgenstern I."/>
            <person name="Morin E."/>
            <person name="Murat C."/>
            <person name="Nagy L.G."/>
            <person name="Nolan M."/>
            <person name="Ohm R.A."/>
            <person name="Patyshakuliyeva A."/>
            <person name="Rokas A."/>
            <person name="Ruiz-Duenas F.J."/>
            <person name="Sabat G."/>
            <person name="Salamov A."/>
            <person name="Samejima M."/>
            <person name="Schmutz J."/>
            <person name="Slot J.C."/>
            <person name="St John F."/>
            <person name="Stenlid J."/>
            <person name="Sun H."/>
            <person name="Sun S."/>
            <person name="Syed K."/>
            <person name="Tsang A."/>
            <person name="Wiebenga A."/>
            <person name="Young D."/>
            <person name="Pisabarro A."/>
            <person name="Eastwood D.C."/>
            <person name="Martin F."/>
            <person name="Cullen D."/>
            <person name="Grigoriev I.V."/>
            <person name="Hibbett D.S."/>
        </authorList>
    </citation>
    <scope>NUCLEOTIDE SEQUENCE [LARGE SCALE GENOMIC DNA]</scope>
    <source>
        <strain evidence="6">RWD-64-598 SS2</strain>
    </source>
</reference>
<organism evidence="5 6">
    <name type="scientific">Coniophora puteana (strain RWD-64-598)</name>
    <name type="common">Brown rot fungus</name>
    <dbReference type="NCBI Taxonomy" id="741705"/>
    <lineage>
        <taxon>Eukaryota</taxon>
        <taxon>Fungi</taxon>
        <taxon>Dikarya</taxon>
        <taxon>Basidiomycota</taxon>
        <taxon>Agaricomycotina</taxon>
        <taxon>Agaricomycetes</taxon>
        <taxon>Agaricomycetidae</taxon>
        <taxon>Boletales</taxon>
        <taxon>Coniophorineae</taxon>
        <taxon>Coniophoraceae</taxon>
        <taxon>Coniophora</taxon>
    </lineage>
</organism>
<dbReference type="GO" id="GO:0005634">
    <property type="term" value="C:nucleus"/>
    <property type="evidence" value="ECO:0007669"/>
    <property type="project" value="TreeGrafter"/>
</dbReference>
<dbReference type="InterPro" id="IPR029071">
    <property type="entry name" value="Ubiquitin-like_domsf"/>
</dbReference>
<feature type="compositionally biased region" description="Polar residues" evidence="2">
    <location>
        <begin position="89"/>
        <end position="110"/>
    </location>
</feature>
<dbReference type="GO" id="GO:0016020">
    <property type="term" value="C:membrane"/>
    <property type="evidence" value="ECO:0007669"/>
    <property type="project" value="TreeGrafter"/>
</dbReference>
<feature type="region of interest" description="Disordered" evidence="2">
    <location>
        <begin position="87"/>
        <end position="110"/>
    </location>
</feature>
<dbReference type="GO" id="GO:0050821">
    <property type="term" value="P:protein stabilization"/>
    <property type="evidence" value="ECO:0007669"/>
    <property type="project" value="TreeGrafter"/>
</dbReference>
<dbReference type="GO" id="GO:0000774">
    <property type="term" value="F:adenyl-nucleotide exchange factor activity"/>
    <property type="evidence" value="ECO:0007669"/>
    <property type="project" value="TreeGrafter"/>
</dbReference>
<dbReference type="OrthoDB" id="417450at2759"/>
<dbReference type="InterPro" id="IPR036533">
    <property type="entry name" value="BAG_dom_sf"/>
</dbReference>
<dbReference type="Pfam" id="PF00240">
    <property type="entry name" value="ubiquitin"/>
    <property type="match status" value="1"/>
</dbReference>
<name>A0A5M3MV45_CONPW</name>
<evidence type="ECO:0000256" key="2">
    <source>
        <dbReference type="SAM" id="MobiDB-lite"/>
    </source>
</evidence>
<dbReference type="SMART" id="SM00213">
    <property type="entry name" value="UBQ"/>
    <property type="match status" value="1"/>
</dbReference>
<accession>A0A5M3MV45</accession>